<protein>
    <submittedName>
        <fullName evidence="2">Uncharacterized protein</fullName>
    </submittedName>
</protein>
<keyword evidence="1" id="KW-0732">Signal</keyword>
<keyword evidence="3" id="KW-1185">Reference proteome</keyword>
<reference evidence="2 3" key="1">
    <citation type="journal article" date="2015" name="Genome Biol. Evol.">
        <title>Comparative Genomics of a Bacterivorous Green Alga Reveals Evolutionary Causalities and Consequences of Phago-Mixotrophic Mode of Nutrition.</title>
        <authorList>
            <person name="Burns J.A."/>
            <person name="Paasch A."/>
            <person name="Narechania A."/>
            <person name="Kim E."/>
        </authorList>
    </citation>
    <scope>NUCLEOTIDE SEQUENCE [LARGE SCALE GENOMIC DNA]</scope>
    <source>
        <strain evidence="2 3">PLY_AMNH</strain>
    </source>
</reference>
<evidence type="ECO:0000313" key="2">
    <source>
        <dbReference type="EMBL" id="KAK3237513.1"/>
    </source>
</evidence>
<dbReference type="AlphaFoldDB" id="A0AAE0BKC7"/>
<comment type="caution">
    <text evidence="2">The sequence shown here is derived from an EMBL/GenBank/DDBJ whole genome shotgun (WGS) entry which is preliminary data.</text>
</comment>
<evidence type="ECO:0000313" key="3">
    <source>
        <dbReference type="Proteomes" id="UP001190700"/>
    </source>
</evidence>
<accession>A0AAE0BKC7</accession>
<sequence length="149" mass="16918">MLSLMDVKQRICWFSVALMVLSVCPYSQGAEVLDFCSAFVPTGQTVMVNTTNGLVEANGRCTNYDDEKVREMYDNTLLWRDEQDITTNQKCKNSLYNFLCLQCQPLPESSIKSAQTWQACEKSCSANSAICRKQKLNKYISGKFFKICC</sequence>
<dbReference type="Proteomes" id="UP001190700">
    <property type="component" value="Unassembled WGS sequence"/>
</dbReference>
<gene>
    <name evidence="2" type="ORF">CYMTET_52419</name>
</gene>
<proteinExistence type="predicted"/>
<dbReference type="EMBL" id="LGRX02034556">
    <property type="protein sequence ID" value="KAK3237513.1"/>
    <property type="molecule type" value="Genomic_DNA"/>
</dbReference>
<name>A0AAE0BKC7_9CHLO</name>
<feature type="signal peptide" evidence="1">
    <location>
        <begin position="1"/>
        <end position="29"/>
    </location>
</feature>
<feature type="chain" id="PRO_5042129480" evidence="1">
    <location>
        <begin position="30"/>
        <end position="149"/>
    </location>
</feature>
<organism evidence="2 3">
    <name type="scientific">Cymbomonas tetramitiformis</name>
    <dbReference type="NCBI Taxonomy" id="36881"/>
    <lineage>
        <taxon>Eukaryota</taxon>
        <taxon>Viridiplantae</taxon>
        <taxon>Chlorophyta</taxon>
        <taxon>Pyramimonadophyceae</taxon>
        <taxon>Pyramimonadales</taxon>
        <taxon>Pyramimonadaceae</taxon>
        <taxon>Cymbomonas</taxon>
    </lineage>
</organism>
<evidence type="ECO:0000256" key="1">
    <source>
        <dbReference type="SAM" id="SignalP"/>
    </source>
</evidence>